<proteinExistence type="predicted"/>
<evidence type="ECO:0000313" key="2">
    <source>
        <dbReference type="EMBL" id="EEF63404.1"/>
    </source>
</evidence>
<dbReference type="PROSITE" id="PS51677">
    <property type="entry name" value="NODB"/>
    <property type="match status" value="1"/>
</dbReference>
<dbReference type="PANTHER" id="PTHR47561:SF1">
    <property type="entry name" value="POLYSACCHARIDE DEACETYLASE FAMILY PROTEIN (AFU_ORTHOLOGUE AFUA_6G05030)"/>
    <property type="match status" value="1"/>
</dbReference>
<dbReference type="Proteomes" id="UP000003688">
    <property type="component" value="Unassembled WGS sequence"/>
</dbReference>
<dbReference type="STRING" id="320771.Cflav_PD6039"/>
<evidence type="ECO:0000313" key="3">
    <source>
        <dbReference type="Proteomes" id="UP000003688"/>
    </source>
</evidence>
<reference evidence="2 3" key="1">
    <citation type="journal article" date="2011" name="J. Bacteriol.">
        <title>Genome sequence of 'Pedosphaera parvula' Ellin514, an aerobic Verrucomicrobial isolate from pasture soil.</title>
        <authorList>
            <person name="Kant R."/>
            <person name="van Passel M.W."/>
            <person name="Sangwan P."/>
            <person name="Palva A."/>
            <person name="Lucas S."/>
            <person name="Copeland A."/>
            <person name="Lapidus A."/>
            <person name="Glavina Del Rio T."/>
            <person name="Dalin E."/>
            <person name="Tice H."/>
            <person name="Bruce D."/>
            <person name="Goodwin L."/>
            <person name="Pitluck S."/>
            <person name="Chertkov O."/>
            <person name="Larimer F.W."/>
            <person name="Land M.L."/>
            <person name="Hauser L."/>
            <person name="Brettin T.S."/>
            <person name="Detter J.C."/>
            <person name="Han S."/>
            <person name="de Vos W.M."/>
            <person name="Janssen P.H."/>
            <person name="Smidt H."/>
        </authorList>
    </citation>
    <scope>NUCLEOTIDE SEQUENCE [LARGE SCALE GENOMIC DNA]</scope>
    <source>
        <strain evidence="2 3">Ellin514</strain>
    </source>
</reference>
<dbReference type="InterPro" id="IPR002509">
    <property type="entry name" value="NODB_dom"/>
</dbReference>
<dbReference type="CDD" id="cd10938">
    <property type="entry name" value="CE4_HpPgdA_like"/>
    <property type="match status" value="1"/>
</dbReference>
<dbReference type="GO" id="GO:0005975">
    <property type="term" value="P:carbohydrate metabolic process"/>
    <property type="evidence" value="ECO:0007669"/>
    <property type="project" value="InterPro"/>
</dbReference>
<dbReference type="AlphaFoldDB" id="B9XA63"/>
<organism evidence="2 3">
    <name type="scientific">Pedosphaera parvula (strain Ellin514)</name>
    <dbReference type="NCBI Taxonomy" id="320771"/>
    <lineage>
        <taxon>Bacteria</taxon>
        <taxon>Pseudomonadati</taxon>
        <taxon>Verrucomicrobiota</taxon>
        <taxon>Pedosphaerae</taxon>
        <taxon>Pedosphaerales</taxon>
        <taxon>Pedosphaeraceae</taxon>
        <taxon>Pedosphaera</taxon>
    </lineage>
</organism>
<accession>B9XA63</accession>
<comment type="caution">
    <text evidence="2">The sequence shown here is derived from an EMBL/GenBank/DDBJ whole genome shotgun (WGS) entry which is preliminary data.</text>
</comment>
<dbReference type="SUPFAM" id="SSF88713">
    <property type="entry name" value="Glycoside hydrolase/deacetylase"/>
    <property type="match status" value="1"/>
</dbReference>
<sequence length="308" mass="35192">MKSNNQSKLHQRFMPAARFSWPGKNRCAAMICFDVDGETTVLSEDPSLARRRTLMSQCEYGPRIGVPRLLGLLNHLWVPATFFVPGYIAEQHPRMVQAIAAEGHEIGLHGYLHEKLAYLTEAEEEAILIRSIEILTKLTGKRPVGYRAPWFEINSWTPDLLQRHAIQYCASEMGDDVPYCHPNGLIEIPGQWMLEDWEQFAFNADPAWGSVPENCGKVYDLWWREFEAMHDFGCCFVLTLHPWLSGRPSRVRLLEDLISAMREKGGVWFARGSEIAQYFSQNPLARRAVDYDAQPAPALNQVFEPTKL</sequence>
<evidence type="ECO:0000259" key="1">
    <source>
        <dbReference type="PROSITE" id="PS51677"/>
    </source>
</evidence>
<protein>
    <submittedName>
        <fullName evidence="2">Polysaccharide deacetylase</fullName>
    </submittedName>
</protein>
<dbReference type="EMBL" id="ABOX02000001">
    <property type="protein sequence ID" value="EEF63404.1"/>
    <property type="molecule type" value="Genomic_DNA"/>
</dbReference>
<dbReference type="GO" id="GO:0016810">
    <property type="term" value="F:hydrolase activity, acting on carbon-nitrogen (but not peptide) bonds"/>
    <property type="evidence" value="ECO:0007669"/>
    <property type="project" value="InterPro"/>
</dbReference>
<dbReference type="Gene3D" id="3.20.20.370">
    <property type="entry name" value="Glycoside hydrolase/deacetylase"/>
    <property type="match status" value="1"/>
</dbReference>
<feature type="domain" description="NodB homology" evidence="1">
    <location>
        <begin position="52"/>
        <end position="270"/>
    </location>
</feature>
<gene>
    <name evidence="2" type="ORF">Cflav_PD6039</name>
</gene>
<keyword evidence="3" id="KW-1185">Reference proteome</keyword>
<dbReference type="InterPro" id="IPR011330">
    <property type="entry name" value="Glyco_hydro/deAcase_b/a-brl"/>
</dbReference>
<dbReference type="Pfam" id="PF01522">
    <property type="entry name" value="Polysacc_deac_1"/>
    <property type="match status" value="1"/>
</dbReference>
<dbReference type="InterPro" id="IPR037950">
    <property type="entry name" value="PgdA-like"/>
</dbReference>
<dbReference type="PANTHER" id="PTHR47561">
    <property type="entry name" value="POLYSACCHARIDE DEACETYLASE FAMILY PROTEIN (AFU_ORTHOLOGUE AFUA_6G05030)"/>
    <property type="match status" value="1"/>
</dbReference>
<name>B9XA63_PEDPL</name>